<evidence type="ECO:0000256" key="1">
    <source>
        <dbReference type="ARBA" id="ARBA00002080"/>
    </source>
</evidence>
<dbReference type="CDD" id="cd06257">
    <property type="entry name" value="DnaJ"/>
    <property type="match status" value="1"/>
</dbReference>
<evidence type="ECO:0000313" key="9">
    <source>
        <dbReference type="Proteomes" id="UP000694941"/>
    </source>
</evidence>
<evidence type="ECO:0000313" key="10">
    <source>
        <dbReference type="RefSeq" id="XP_013782612.1"/>
    </source>
</evidence>
<keyword evidence="6 7" id="KW-0472">Membrane</keyword>
<gene>
    <name evidence="10" type="primary">LOC106466857</name>
</gene>
<protein>
    <recommendedName>
        <fullName evidence="3">DnaJ homolog subfamily C member 22</fullName>
    </recommendedName>
</protein>
<comment type="function">
    <text evidence="1">May function as a co-chaperone.</text>
</comment>
<keyword evidence="5 7" id="KW-1133">Transmembrane helix</keyword>
<dbReference type="PANTHER" id="PTHR44733:SF1">
    <property type="entry name" value="DNAJ HOMOLOG SUBFAMILY C MEMBER 22"/>
    <property type="match status" value="1"/>
</dbReference>
<evidence type="ECO:0000256" key="3">
    <source>
        <dbReference type="ARBA" id="ARBA00020945"/>
    </source>
</evidence>
<reference evidence="10" key="1">
    <citation type="submission" date="2025-08" db="UniProtKB">
        <authorList>
            <consortium name="RefSeq"/>
        </authorList>
    </citation>
    <scope>IDENTIFICATION</scope>
    <source>
        <tissue evidence="10">Muscle</tissue>
    </source>
</reference>
<dbReference type="PRINTS" id="PR00625">
    <property type="entry name" value="JDOMAIN"/>
</dbReference>
<evidence type="ECO:0000256" key="4">
    <source>
        <dbReference type="ARBA" id="ARBA00022692"/>
    </source>
</evidence>
<evidence type="ECO:0000256" key="7">
    <source>
        <dbReference type="SAM" id="Phobius"/>
    </source>
</evidence>
<keyword evidence="9" id="KW-1185">Reference proteome</keyword>
<dbReference type="GeneID" id="106466857"/>
<feature type="transmembrane region" description="Helical" evidence="7">
    <location>
        <begin position="156"/>
        <end position="175"/>
    </location>
</feature>
<dbReference type="InterPro" id="IPR007829">
    <property type="entry name" value="TM2"/>
</dbReference>
<dbReference type="Proteomes" id="UP000694941">
    <property type="component" value="Unplaced"/>
</dbReference>
<feature type="transmembrane region" description="Helical" evidence="7">
    <location>
        <begin position="117"/>
        <end position="136"/>
    </location>
</feature>
<organism evidence="9 10">
    <name type="scientific">Limulus polyphemus</name>
    <name type="common">Atlantic horseshoe crab</name>
    <dbReference type="NCBI Taxonomy" id="6850"/>
    <lineage>
        <taxon>Eukaryota</taxon>
        <taxon>Metazoa</taxon>
        <taxon>Ecdysozoa</taxon>
        <taxon>Arthropoda</taxon>
        <taxon>Chelicerata</taxon>
        <taxon>Merostomata</taxon>
        <taxon>Xiphosura</taxon>
        <taxon>Limulidae</taxon>
        <taxon>Limulus</taxon>
    </lineage>
</organism>
<evidence type="ECO:0000256" key="6">
    <source>
        <dbReference type="ARBA" id="ARBA00023136"/>
    </source>
</evidence>
<feature type="transmembrane region" description="Helical" evidence="7">
    <location>
        <begin position="6"/>
        <end position="25"/>
    </location>
</feature>
<dbReference type="InterPro" id="IPR001623">
    <property type="entry name" value="DnaJ_domain"/>
</dbReference>
<dbReference type="Pfam" id="PF05154">
    <property type="entry name" value="TM2"/>
    <property type="match status" value="1"/>
</dbReference>
<dbReference type="Pfam" id="PF00226">
    <property type="entry name" value="DnaJ"/>
    <property type="match status" value="1"/>
</dbReference>
<feature type="domain" description="J" evidence="8">
    <location>
        <begin position="280"/>
        <end position="352"/>
    </location>
</feature>
<dbReference type="RefSeq" id="XP_013782612.1">
    <property type="nucleotide sequence ID" value="XM_013927158.2"/>
</dbReference>
<name>A0ABM1BID9_LIMPO</name>
<keyword evidence="4 7" id="KW-0812">Transmembrane</keyword>
<feature type="transmembrane region" description="Helical" evidence="7">
    <location>
        <begin position="32"/>
        <end position="48"/>
    </location>
</feature>
<dbReference type="SUPFAM" id="SSF46565">
    <property type="entry name" value="Chaperone J-domain"/>
    <property type="match status" value="1"/>
</dbReference>
<dbReference type="Gene3D" id="1.10.287.110">
    <property type="entry name" value="DnaJ domain"/>
    <property type="match status" value="1"/>
</dbReference>
<evidence type="ECO:0000256" key="5">
    <source>
        <dbReference type="ARBA" id="ARBA00022989"/>
    </source>
</evidence>
<feature type="transmembrane region" description="Helical" evidence="7">
    <location>
        <begin position="84"/>
        <end position="105"/>
    </location>
</feature>
<feature type="transmembrane region" description="Helical" evidence="7">
    <location>
        <begin position="196"/>
        <end position="216"/>
    </location>
</feature>
<dbReference type="PANTHER" id="PTHR44733">
    <property type="entry name" value="DNAJ HOMOLOG SUBFAMILY C MEMBER 22"/>
    <property type="match status" value="1"/>
</dbReference>
<evidence type="ECO:0000259" key="8">
    <source>
        <dbReference type="PROSITE" id="PS50076"/>
    </source>
</evidence>
<dbReference type="SMART" id="SM00271">
    <property type="entry name" value="DnaJ"/>
    <property type="match status" value="1"/>
</dbReference>
<sequence>MAKSLYVAYVLWFFGGFYGLHHFYLQRDRQALVWWMFVGGYFGLGWLRDLWRLPEYVKDANEETGYMEKLAKKMKKDDKPSSSFVRYCGQLIVSDAFGYLVLAAIPSEHVPDWSHPLLAVFVPLAVAIGIHLVGNIGREQGSFWWPLLGAYLTYPLYFWSLNSVFWTSLFSQCFFNWYSKKWRRKPLPRRHICKRLLVLTFCGALYISLWGSWLYFNCTVTDQSGDEIKCRDAAKNFFTSPMWQEFKSVMKDIYVFAQYNGWKEIWHQLIQAFDPQGEVNALKVLNLDSSATQEEITAHYRKLSRQWHPDRHKDPGKKQVAQEKFIEIQRAYEVLSQIKSKRLTRNKKERDNPEAA</sequence>
<accession>A0ABM1BID9</accession>
<comment type="subcellular location">
    <subcellularLocation>
        <location evidence="2">Membrane</location>
        <topology evidence="2">Multi-pass membrane protein</topology>
    </subcellularLocation>
</comment>
<dbReference type="InterPro" id="IPR036869">
    <property type="entry name" value="J_dom_sf"/>
</dbReference>
<evidence type="ECO:0000256" key="2">
    <source>
        <dbReference type="ARBA" id="ARBA00004141"/>
    </source>
</evidence>
<proteinExistence type="predicted"/>
<dbReference type="PROSITE" id="PS50076">
    <property type="entry name" value="DNAJ_2"/>
    <property type="match status" value="1"/>
</dbReference>